<accession>A0ABZ2LBF2</accession>
<name>A0ABZ2LBF2_9BACT</name>
<protein>
    <submittedName>
        <fullName evidence="2">DUF177 domain-containing protein</fullName>
    </submittedName>
</protein>
<evidence type="ECO:0000256" key="1">
    <source>
        <dbReference type="SAM" id="MobiDB-lite"/>
    </source>
</evidence>
<reference evidence="2" key="1">
    <citation type="submission" date="2021-12" db="EMBL/GenBank/DDBJ databases">
        <title>Discovery of the Pendulisporaceae a myxobacterial family with distinct sporulation behavior and unique specialized metabolism.</title>
        <authorList>
            <person name="Garcia R."/>
            <person name="Popoff A."/>
            <person name="Bader C.D."/>
            <person name="Loehr J."/>
            <person name="Walesch S."/>
            <person name="Walt C."/>
            <person name="Boldt J."/>
            <person name="Bunk B."/>
            <person name="Haeckl F.J.F.P.J."/>
            <person name="Gunesch A.P."/>
            <person name="Birkelbach J."/>
            <person name="Nuebel U."/>
            <person name="Pietschmann T."/>
            <person name="Bach T."/>
            <person name="Mueller R."/>
        </authorList>
    </citation>
    <scope>NUCLEOTIDE SEQUENCE</scope>
    <source>
        <strain evidence="2">MSr11367</strain>
    </source>
</reference>
<feature type="region of interest" description="Disordered" evidence="1">
    <location>
        <begin position="165"/>
        <end position="185"/>
    </location>
</feature>
<dbReference type="Proteomes" id="UP001374803">
    <property type="component" value="Chromosome"/>
</dbReference>
<dbReference type="RefSeq" id="WP_394837777.1">
    <property type="nucleotide sequence ID" value="NZ_CP089929.1"/>
</dbReference>
<proteinExistence type="predicted"/>
<dbReference type="InterPro" id="IPR003772">
    <property type="entry name" value="YceD"/>
</dbReference>
<organism evidence="2 3">
    <name type="scientific">Pendulispora rubella</name>
    <dbReference type="NCBI Taxonomy" id="2741070"/>
    <lineage>
        <taxon>Bacteria</taxon>
        <taxon>Pseudomonadati</taxon>
        <taxon>Myxococcota</taxon>
        <taxon>Myxococcia</taxon>
        <taxon>Myxococcales</taxon>
        <taxon>Sorangiineae</taxon>
        <taxon>Pendulisporaceae</taxon>
        <taxon>Pendulispora</taxon>
    </lineage>
</organism>
<dbReference type="EMBL" id="CP089983">
    <property type="protein sequence ID" value="WXB08102.1"/>
    <property type="molecule type" value="Genomic_DNA"/>
</dbReference>
<gene>
    <name evidence="2" type="ORF">LVJ94_12770</name>
</gene>
<keyword evidence="3" id="KW-1185">Reference proteome</keyword>
<dbReference type="Pfam" id="PF02620">
    <property type="entry name" value="YceD"/>
    <property type="match status" value="1"/>
</dbReference>
<evidence type="ECO:0000313" key="3">
    <source>
        <dbReference type="Proteomes" id="UP001374803"/>
    </source>
</evidence>
<sequence>MRPWKIPPPFVMAELQRHPEFRVPTSELDVAGKDYDFPVRASWVRGLLEGNEATPAGDDGRLEVRLSKSGSDVVVYGRLRFELTAPCARCLEPSRIPVDEKLSLLMVPASRNKAPDAEEYEFTPEEADVVPFDGDNVILDDVVRDELVLQIPMIPLCSEDCPGMSAPGVSGASPTEDTKESLDPRLLPLLRFKNLKKE</sequence>
<evidence type="ECO:0000313" key="2">
    <source>
        <dbReference type="EMBL" id="WXB08102.1"/>
    </source>
</evidence>